<dbReference type="InterPro" id="IPR013766">
    <property type="entry name" value="Thioredoxin_domain"/>
</dbReference>
<evidence type="ECO:0000313" key="9">
    <source>
        <dbReference type="Proteomes" id="UP001162734"/>
    </source>
</evidence>
<accession>A0ABN6NAE8</accession>
<dbReference type="InterPro" id="IPR050553">
    <property type="entry name" value="Thioredoxin_ResA/DsbE_sf"/>
</dbReference>
<evidence type="ECO:0000256" key="2">
    <source>
        <dbReference type="ARBA" id="ARBA00022748"/>
    </source>
</evidence>
<keyword evidence="9" id="KW-1185">Reference proteome</keyword>
<sequence>MTGAVGALAALALAAASPGAPAPPAAGDGGAAPLRPWTRGDTPPLAGADLAGRPVSLEALRGRVVLVAFWASWCEPCEAELEELARLRAALAARPFALVTVNFGEGPARVEQFLAAHRLELPVVLDRDQRVAKAWGVGGVPMAFLVDAGGQVRASAFGERDWRAGEPGAALERLLGEAERAARAPRGERRAEAGRPPARSQP</sequence>
<dbReference type="Pfam" id="PF00578">
    <property type="entry name" value="AhpC-TSA"/>
    <property type="match status" value="1"/>
</dbReference>
<dbReference type="InterPro" id="IPR017937">
    <property type="entry name" value="Thioredoxin_CS"/>
</dbReference>
<protein>
    <recommendedName>
        <fullName evidence="7">Thioredoxin domain-containing protein</fullName>
    </recommendedName>
</protein>
<dbReference type="Gene3D" id="3.40.30.10">
    <property type="entry name" value="Glutaredoxin"/>
    <property type="match status" value="1"/>
</dbReference>
<dbReference type="SUPFAM" id="SSF52833">
    <property type="entry name" value="Thioredoxin-like"/>
    <property type="match status" value="1"/>
</dbReference>
<feature type="region of interest" description="Disordered" evidence="5">
    <location>
        <begin position="22"/>
        <end position="45"/>
    </location>
</feature>
<dbReference type="InterPro" id="IPR036249">
    <property type="entry name" value="Thioredoxin-like_sf"/>
</dbReference>
<comment type="subcellular location">
    <subcellularLocation>
        <location evidence="1">Cell envelope</location>
    </subcellularLocation>
</comment>
<keyword evidence="2" id="KW-0201">Cytochrome c-type biogenesis</keyword>
<keyword evidence="6" id="KW-0732">Signal</keyword>
<organism evidence="8 9">
    <name type="scientific">Anaeromyxobacter paludicola</name>
    <dbReference type="NCBI Taxonomy" id="2918171"/>
    <lineage>
        <taxon>Bacteria</taxon>
        <taxon>Pseudomonadati</taxon>
        <taxon>Myxococcota</taxon>
        <taxon>Myxococcia</taxon>
        <taxon>Myxococcales</taxon>
        <taxon>Cystobacterineae</taxon>
        <taxon>Anaeromyxobacteraceae</taxon>
        <taxon>Anaeromyxobacter</taxon>
    </lineage>
</organism>
<feature type="compositionally biased region" description="Basic and acidic residues" evidence="5">
    <location>
        <begin position="175"/>
        <end position="193"/>
    </location>
</feature>
<dbReference type="Proteomes" id="UP001162734">
    <property type="component" value="Chromosome"/>
</dbReference>
<dbReference type="PANTHER" id="PTHR42852:SF6">
    <property type="entry name" value="THIOL:DISULFIDE INTERCHANGE PROTEIN DSBE"/>
    <property type="match status" value="1"/>
</dbReference>
<feature type="chain" id="PRO_5045201304" description="Thioredoxin domain-containing protein" evidence="6">
    <location>
        <begin position="23"/>
        <end position="202"/>
    </location>
</feature>
<dbReference type="InterPro" id="IPR000866">
    <property type="entry name" value="AhpC/TSA"/>
</dbReference>
<evidence type="ECO:0000256" key="4">
    <source>
        <dbReference type="ARBA" id="ARBA00023284"/>
    </source>
</evidence>
<keyword evidence="4" id="KW-0676">Redox-active center</keyword>
<dbReference type="PANTHER" id="PTHR42852">
    <property type="entry name" value="THIOL:DISULFIDE INTERCHANGE PROTEIN DSBE"/>
    <property type="match status" value="1"/>
</dbReference>
<gene>
    <name evidence="8" type="ORF">AMPC_31240</name>
</gene>
<evidence type="ECO:0000256" key="3">
    <source>
        <dbReference type="ARBA" id="ARBA00023157"/>
    </source>
</evidence>
<dbReference type="CDD" id="cd02966">
    <property type="entry name" value="TlpA_like_family"/>
    <property type="match status" value="1"/>
</dbReference>
<evidence type="ECO:0000256" key="5">
    <source>
        <dbReference type="SAM" id="MobiDB-lite"/>
    </source>
</evidence>
<feature type="signal peptide" evidence="6">
    <location>
        <begin position="1"/>
        <end position="22"/>
    </location>
</feature>
<proteinExistence type="predicted"/>
<evidence type="ECO:0000259" key="7">
    <source>
        <dbReference type="PROSITE" id="PS51352"/>
    </source>
</evidence>
<dbReference type="RefSeq" id="WP_248342407.1">
    <property type="nucleotide sequence ID" value="NZ_AP025592.1"/>
</dbReference>
<reference evidence="9" key="1">
    <citation type="journal article" date="2022" name="Int. J. Syst. Evol. Microbiol.">
        <title>Anaeromyxobacter oryzae sp. nov., Anaeromyxobacter diazotrophicus sp. nov. and Anaeromyxobacter paludicola sp. nov., isolated from paddy soils.</title>
        <authorList>
            <person name="Itoh H."/>
            <person name="Xu Z."/>
            <person name="Mise K."/>
            <person name="Masuda Y."/>
            <person name="Ushijima N."/>
            <person name="Hayakawa C."/>
            <person name="Shiratori Y."/>
            <person name="Senoo K."/>
        </authorList>
    </citation>
    <scope>NUCLEOTIDE SEQUENCE [LARGE SCALE GENOMIC DNA]</scope>
    <source>
        <strain evidence="9">Red630</strain>
    </source>
</reference>
<evidence type="ECO:0000313" key="8">
    <source>
        <dbReference type="EMBL" id="BDG10011.1"/>
    </source>
</evidence>
<feature type="domain" description="Thioredoxin" evidence="7">
    <location>
        <begin position="16"/>
        <end position="180"/>
    </location>
</feature>
<feature type="region of interest" description="Disordered" evidence="5">
    <location>
        <begin position="175"/>
        <end position="202"/>
    </location>
</feature>
<name>A0ABN6NAE8_9BACT</name>
<dbReference type="EMBL" id="AP025592">
    <property type="protein sequence ID" value="BDG10011.1"/>
    <property type="molecule type" value="Genomic_DNA"/>
</dbReference>
<keyword evidence="3" id="KW-1015">Disulfide bond</keyword>
<dbReference type="PROSITE" id="PS51352">
    <property type="entry name" value="THIOREDOXIN_2"/>
    <property type="match status" value="1"/>
</dbReference>
<dbReference type="PROSITE" id="PS00194">
    <property type="entry name" value="THIOREDOXIN_1"/>
    <property type="match status" value="1"/>
</dbReference>
<evidence type="ECO:0000256" key="6">
    <source>
        <dbReference type="SAM" id="SignalP"/>
    </source>
</evidence>
<evidence type="ECO:0000256" key="1">
    <source>
        <dbReference type="ARBA" id="ARBA00004196"/>
    </source>
</evidence>